<gene>
    <name evidence="6" type="ORF">AM587_10007111</name>
</gene>
<dbReference type="PANTHER" id="PTHR47765:SF2">
    <property type="entry name" value="EXONUCLEASE MUT-7 HOMOLOG"/>
    <property type="match status" value="1"/>
</dbReference>
<feature type="domain" description="Mut7-C RNAse" evidence="4">
    <location>
        <begin position="767"/>
        <end position="919"/>
    </location>
</feature>
<feature type="compositionally biased region" description="Basic and acidic residues" evidence="1">
    <location>
        <begin position="944"/>
        <end position="956"/>
    </location>
</feature>
<evidence type="ECO:0000259" key="5">
    <source>
        <dbReference type="Pfam" id="PF04073"/>
    </source>
</evidence>
<dbReference type="GO" id="GO:0002161">
    <property type="term" value="F:aminoacyl-tRNA deacylase activity"/>
    <property type="evidence" value="ECO:0007669"/>
    <property type="project" value="InterPro"/>
</dbReference>
<dbReference type="InterPro" id="IPR036397">
    <property type="entry name" value="RNaseH_sf"/>
</dbReference>
<dbReference type="InterPro" id="IPR036754">
    <property type="entry name" value="YbaK/aa-tRNA-synt-asso_dom_sf"/>
</dbReference>
<name>A0A0W8CFC3_PHYNI</name>
<evidence type="ECO:0000259" key="3">
    <source>
        <dbReference type="Pfam" id="PF01612"/>
    </source>
</evidence>
<keyword evidence="6" id="KW-0540">Nuclease</keyword>
<dbReference type="Gene3D" id="3.90.960.10">
    <property type="entry name" value="YbaK/aminoacyl-tRNA synthetase-associated domain"/>
    <property type="match status" value="1"/>
</dbReference>
<protein>
    <submittedName>
        <fullName evidence="6">Exonuclease mut-7</fullName>
    </submittedName>
</protein>
<keyword evidence="6" id="KW-0269">Exonuclease</keyword>
<feature type="region of interest" description="Disordered" evidence="1">
    <location>
        <begin position="939"/>
        <end position="968"/>
    </location>
</feature>
<dbReference type="AlphaFoldDB" id="A0A0W8CFC3"/>
<dbReference type="InterPro" id="IPR012337">
    <property type="entry name" value="RNaseH-like_sf"/>
</dbReference>
<feature type="domain" description="3'-5' exonuclease" evidence="3">
    <location>
        <begin position="327"/>
        <end position="475"/>
    </location>
</feature>
<evidence type="ECO:0000313" key="6">
    <source>
        <dbReference type="EMBL" id="KUF82642.1"/>
    </source>
</evidence>
<dbReference type="Gene3D" id="3.30.420.10">
    <property type="entry name" value="Ribonuclease H-like superfamily/Ribonuclease H"/>
    <property type="match status" value="1"/>
</dbReference>
<dbReference type="OrthoDB" id="10261556at2759"/>
<reference evidence="6 7" key="1">
    <citation type="submission" date="2015-11" db="EMBL/GenBank/DDBJ databases">
        <title>Genomes and virulence difference between two physiological races of Phytophthora nicotianae.</title>
        <authorList>
            <person name="Liu H."/>
            <person name="Ma X."/>
            <person name="Yu H."/>
            <person name="Fang D."/>
            <person name="Li Y."/>
            <person name="Wang X."/>
            <person name="Wang W."/>
            <person name="Dong Y."/>
            <person name="Xiao B."/>
        </authorList>
    </citation>
    <scope>NUCLEOTIDE SEQUENCE [LARGE SCALE GENOMIC DNA]</scope>
    <source>
        <strain evidence="7">race 0</strain>
    </source>
</reference>
<organism evidence="6 7">
    <name type="scientific">Phytophthora nicotianae</name>
    <name type="common">Potato buckeye rot agent</name>
    <name type="synonym">Phytophthora parasitica</name>
    <dbReference type="NCBI Taxonomy" id="4792"/>
    <lineage>
        <taxon>Eukaryota</taxon>
        <taxon>Sar</taxon>
        <taxon>Stramenopiles</taxon>
        <taxon>Oomycota</taxon>
        <taxon>Peronosporomycetes</taxon>
        <taxon>Peronosporales</taxon>
        <taxon>Peronosporaceae</taxon>
        <taxon>Phytophthora</taxon>
    </lineage>
</organism>
<dbReference type="SUPFAM" id="SSF55826">
    <property type="entry name" value="YbaK/ProRS associated domain"/>
    <property type="match status" value="1"/>
</dbReference>
<comment type="caution">
    <text evidence="6">The sequence shown here is derived from an EMBL/GenBank/DDBJ whole genome shotgun (WGS) entry which is preliminary data.</text>
</comment>
<dbReference type="GO" id="GO:0003676">
    <property type="term" value="F:nucleic acid binding"/>
    <property type="evidence" value="ECO:0007669"/>
    <property type="project" value="InterPro"/>
</dbReference>
<evidence type="ECO:0000259" key="4">
    <source>
        <dbReference type="Pfam" id="PF01927"/>
    </source>
</evidence>
<dbReference type="Pfam" id="PF01612">
    <property type="entry name" value="DNA_pol_A_exo1"/>
    <property type="match status" value="1"/>
</dbReference>
<evidence type="ECO:0000256" key="2">
    <source>
        <dbReference type="SAM" id="SignalP"/>
    </source>
</evidence>
<dbReference type="InterPro" id="IPR007214">
    <property type="entry name" value="YbaK/aa-tRNA-synth-assoc-dom"/>
</dbReference>
<dbReference type="InterPro" id="IPR052408">
    <property type="entry name" value="Exonuclease_MUT-7-like"/>
</dbReference>
<feature type="domain" description="YbaK/aminoacyl-tRNA synthetase-associated" evidence="5">
    <location>
        <begin position="621"/>
        <end position="722"/>
    </location>
</feature>
<dbReference type="STRING" id="4790.A0A0W8CFC3"/>
<dbReference type="SUPFAM" id="SSF53098">
    <property type="entry name" value="Ribonuclease H-like"/>
    <property type="match status" value="1"/>
</dbReference>
<keyword evidence="2" id="KW-0732">Signal</keyword>
<feature type="signal peptide" evidence="2">
    <location>
        <begin position="1"/>
        <end position="17"/>
    </location>
</feature>
<feature type="chain" id="PRO_5006940482" evidence="2">
    <location>
        <begin position="18"/>
        <end position="968"/>
    </location>
</feature>
<sequence>MVQVLLVLAQEPVLVQSTAPILTSCEPRAHTSKTSFKKCQPNTPLAFLVVNALRKITIGDANNGQITLCRLEGRTNEELRSFCMKGLDTRLNVDQKLLVELLGLFQINDIEPNLVRNAMEHLLAFKSHAALIKLCETFPELDWPFETIVTRMAQTKDWMSAELLVKTFAEDDDTGRENIEGDLDIHSDQRVAHRLVVSFNLQKQYPDVDALYTRDGLMRLIEAQRWQLALTFVGHDTTLQKVLLEHMVTAGELAHAAHLVKMMVNAGLVPDISPMIPKYSDSGEIGQGVEDEGFYALPEKIPSITFCNDENTVRDAMEHFFGSTSSNKVDDKQVVGLDVEWKPIIARSKATTAVASILQIASSDGVFVVDLLALHDNDLLFDSFLPRLLTSPQWLKLGFGFDSDLKVLHQTFPERQSFTGVSPFLDLNTLELTSGPINSGLSQCVHHVLGKPLDKEQKNYAALDALCLVHIVRKLYVNDDNAVSVAILIKYVVAVRQNLSDNDKSLPSWSEVSKRIVTLNHAVSLSKDEKLEAVSHRIAYQKKWRHQCDEASCMTKLVTPQDVLQFWEDRRRALLLEQKLTFDTTLKFLTKDQMTAMLQDPQEDADTRDFIAVNSICIFIAETPSVVCIEANYKLDMVQIARLRGVGRRKVRLAAASECRRVFGFAPGTVAPFGHKPWTSKSEDKSTHPVLINLFVDSRLQKAQYLAAGSGSPDKVIWVESKAFFALISIELLDDISIPRDSPTSVDNTDKTSGNIAETEPKPLEYKFLADSMVTQVGRWLRTIGVDVVTWNPEDVKATRSTDPKSVMLAFAATEDRIVLTRDTGLPSRRDAGACFVLSDDECYKQFREVKLQFGLVNHIGTRSSRCARCNSDTFSPINADSARKKMSERLRKKVPISVTTFWNCDGCGRVYWEGPKYTPSTNNSVESSLAGRVVYRPVPRKRVAGDHSDTRHLPDPEIASTRGTKSE</sequence>
<dbReference type="Pfam" id="PF04073">
    <property type="entry name" value="tRNA_edit"/>
    <property type="match status" value="1"/>
</dbReference>
<dbReference type="PANTHER" id="PTHR47765">
    <property type="entry name" value="3'-5' EXONUCLEASE DOMAIN-CONTAINING PROTEIN"/>
    <property type="match status" value="1"/>
</dbReference>
<dbReference type="Proteomes" id="UP000052943">
    <property type="component" value="Unassembled WGS sequence"/>
</dbReference>
<accession>A0A0W8CFC3</accession>
<dbReference type="EMBL" id="LNFO01003562">
    <property type="protein sequence ID" value="KUF82642.1"/>
    <property type="molecule type" value="Genomic_DNA"/>
</dbReference>
<dbReference type="InterPro" id="IPR002562">
    <property type="entry name" value="3'-5'_exonuclease_dom"/>
</dbReference>
<keyword evidence="6" id="KW-0378">Hydrolase</keyword>
<dbReference type="GO" id="GO:0008408">
    <property type="term" value="F:3'-5' exonuclease activity"/>
    <property type="evidence" value="ECO:0007669"/>
    <property type="project" value="InterPro"/>
</dbReference>
<evidence type="ECO:0000256" key="1">
    <source>
        <dbReference type="SAM" id="MobiDB-lite"/>
    </source>
</evidence>
<proteinExistence type="predicted"/>
<dbReference type="InterPro" id="IPR002782">
    <property type="entry name" value="Mut7-C_RNAse_dom"/>
</dbReference>
<evidence type="ECO:0000313" key="7">
    <source>
        <dbReference type="Proteomes" id="UP000052943"/>
    </source>
</evidence>
<dbReference type="Pfam" id="PF01927">
    <property type="entry name" value="Mut7-C"/>
    <property type="match status" value="1"/>
</dbReference>